<keyword evidence="3" id="KW-1185">Reference proteome</keyword>
<reference evidence="2 3" key="1">
    <citation type="submission" date="2019-01" db="EMBL/GenBank/DDBJ databases">
        <title>Genome sequencing of strain DFW100M-13.</title>
        <authorList>
            <person name="Heo J."/>
            <person name="Kim S.-J."/>
            <person name="Kim J.-S."/>
            <person name="Hong S.-B."/>
            <person name="Kwon S.-W."/>
        </authorList>
    </citation>
    <scope>NUCLEOTIDE SEQUENCE [LARGE SCALE GENOMIC DNA]</scope>
    <source>
        <strain evidence="2 3">DFW100M-13</strain>
    </source>
</reference>
<dbReference type="InterPro" id="IPR007138">
    <property type="entry name" value="ABM_dom"/>
</dbReference>
<name>A0A4P6EGD8_9MICO</name>
<proteinExistence type="predicted"/>
<sequence>MAEAPASIVRITSLRAVPGERAGLVAAAHENASAARAAEGCRSAEVCEDSSDPQALVVISRWESEAALQGFLAWHRGIAHASLADYAAAAPVERHFAVVS</sequence>
<dbReference type="AlphaFoldDB" id="A0A4P6EGD8"/>
<organism evidence="2 3">
    <name type="scientific">Microbacterium protaetiae</name>
    <dbReference type="NCBI Taxonomy" id="2509458"/>
    <lineage>
        <taxon>Bacteria</taxon>
        <taxon>Bacillati</taxon>
        <taxon>Actinomycetota</taxon>
        <taxon>Actinomycetes</taxon>
        <taxon>Micrococcales</taxon>
        <taxon>Microbacteriaceae</taxon>
        <taxon>Microbacterium</taxon>
    </lineage>
</organism>
<accession>A0A4P6EGD8</accession>
<dbReference type="SUPFAM" id="SSF54909">
    <property type="entry name" value="Dimeric alpha+beta barrel"/>
    <property type="match status" value="1"/>
</dbReference>
<dbReference type="PROSITE" id="PS51725">
    <property type="entry name" value="ABM"/>
    <property type="match status" value="1"/>
</dbReference>
<dbReference type="Pfam" id="PF03992">
    <property type="entry name" value="ABM"/>
    <property type="match status" value="1"/>
</dbReference>
<evidence type="ECO:0000313" key="3">
    <source>
        <dbReference type="Proteomes" id="UP000293995"/>
    </source>
</evidence>
<feature type="domain" description="ABM" evidence="1">
    <location>
        <begin position="8"/>
        <end position="96"/>
    </location>
</feature>
<dbReference type="Proteomes" id="UP000293995">
    <property type="component" value="Chromosome"/>
</dbReference>
<evidence type="ECO:0000313" key="2">
    <source>
        <dbReference type="EMBL" id="QAY60503.1"/>
    </source>
</evidence>
<evidence type="ECO:0000259" key="1">
    <source>
        <dbReference type="PROSITE" id="PS51725"/>
    </source>
</evidence>
<dbReference type="Gene3D" id="3.30.70.100">
    <property type="match status" value="1"/>
</dbReference>
<protein>
    <recommendedName>
        <fullName evidence="1">ABM domain-containing protein</fullName>
    </recommendedName>
</protein>
<dbReference type="OrthoDB" id="7210869at2"/>
<gene>
    <name evidence="2" type="ORF">ET475_11225</name>
</gene>
<dbReference type="KEGG" id="mprt:ET475_11225"/>
<dbReference type="EMBL" id="CP035494">
    <property type="protein sequence ID" value="QAY60503.1"/>
    <property type="molecule type" value="Genomic_DNA"/>
</dbReference>
<dbReference type="InterPro" id="IPR011008">
    <property type="entry name" value="Dimeric_a/b-barrel"/>
</dbReference>
<dbReference type="RefSeq" id="WP_129390033.1">
    <property type="nucleotide sequence ID" value="NZ_CP035494.1"/>
</dbReference>